<dbReference type="KEGG" id="kst:KSMBR1_3238"/>
<accession>A0A2C9CJ96</accession>
<proteinExistence type="predicted"/>
<organism evidence="2 3">
    <name type="scientific">Kuenenia stuttgartiensis</name>
    <dbReference type="NCBI Taxonomy" id="174633"/>
    <lineage>
        <taxon>Bacteria</taxon>
        <taxon>Pseudomonadati</taxon>
        <taxon>Planctomycetota</taxon>
        <taxon>Candidatus Brocadiia</taxon>
        <taxon>Candidatus Brocadiales</taxon>
        <taxon>Candidatus Brocadiaceae</taxon>
        <taxon>Candidatus Kuenenia</taxon>
    </lineage>
</organism>
<evidence type="ECO:0000313" key="1">
    <source>
        <dbReference type="EMBL" id="QII13241.1"/>
    </source>
</evidence>
<dbReference type="Proteomes" id="UP000221734">
    <property type="component" value="Chromosome Kuenenia_stuttgartiensis_MBR1"/>
</dbReference>
<evidence type="ECO:0000313" key="4">
    <source>
        <dbReference type="Proteomes" id="UP000501926"/>
    </source>
</evidence>
<dbReference type="Proteomes" id="UP000501926">
    <property type="component" value="Chromosome"/>
</dbReference>
<dbReference type="AlphaFoldDB" id="A0A2C9CJ96"/>
<evidence type="ECO:0000313" key="2">
    <source>
        <dbReference type="EMBL" id="SOH05715.1"/>
    </source>
</evidence>
<protein>
    <submittedName>
        <fullName evidence="2">Uncharacterized protein</fullName>
    </submittedName>
</protein>
<gene>
    <name evidence="1" type="ORF">KsCSTR_38620</name>
    <name evidence="2" type="ORF">KSMBR1_3238</name>
</gene>
<dbReference type="EMBL" id="CP049055">
    <property type="protein sequence ID" value="QII13241.1"/>
    <property type="molecule type" value="Genomic_DNA"/>
</dbReference>
<evidence type="ECO:0000313" key="3">
    <source>
        <dbReference type="Proteomes" id="UP000221734"/>
    </source>
</evidence>
<name>A0A2C9CJ96_KUEST</name>
<reference evidence="2" key="1">
    <citation type="submission" date="2017-10" db="EMBL/GenBank/DDBJ databases">
        <authorList>
            <person name="Banno H."/>
            <person name="Chua N.-H."/>
        </authorList>
    </citation>
    <scope>NUCLEOTIDE SEQUENCE [LARGE SCALE GENOMIC DNA]</scope>
    <source>
        <strain evidence="2">Kuenenia_mbr1_ru-nijmegen</strain>
    </source>
</reference>
<reference evidence="1 4" key="3">
    <citation type="submission" date="2020-02" db="EMBL/GenBank/DDBJ databases">
        <title>Newly sequenced genome of strain CSTR1 showed variability in Candidatus Kuenenia stuttgartiensis genomes.</title>
        <authorList>
            <person name="Ding C."/>
            <person name="Adrian L."/>
        </authorList>
    </citation>
    <scope>NUCLEOTIDE SEQUENCE [LARGE SCALE GENOMIC DNA]</scope>
    <source>
        <strain evidence="1 4">CSTR1</strain>
    </source>
</reference>
<dbReference type="EMBL" id="LT934425">
    <property type="protein sequence ID" value="SOH05715.1"/>
    <property type="molecule type" value="Genomic_DNA"/>
</dbReference>
<reference evidence="3" key="2">
    <citation type="submission" date="2017-10" db="EMBL/GenBank/DDBJ databases">
        <authorList>
            <person name="Frank J."/>
        </authorList>
    </citation>
    <scope>NUCLEOTIDE SEQUENCE [LARGE SCALE GENOMIC DNA]</scope>
</reference>
<keyword evidence="3" id="KW-1185">Reference proteome</keyword>
<sequence>MNQNNEIVKIFMFRNFNIFVETHCMRLETAARKEYVDTAERRMQCVYTLTATRQIVNHDLASVNQIS</sequence>